<dbReference type="PANTHER" id="PTHR35287:SF1">
    <property type="entry name" value="SI:ZFOS-911D5.4"/>
    <property type="match status" value="1"/>
</dbReference>
<dbReference type="Pfam" id="PF08378">
    <property type="entry name" value="NERD"/>
    <property type="match status" value="1"/>
</dbReference>
<dbReference type="InterPro" id="IPR011528">
    <property type="entry name" value="NERD"/>
</dbReference>
<sequence>RKKKKYCNQLSFIKANVLFLNPKMFEITKRIQQASQAANPQEHLEEEHVKAGRNAEISLASSLRLKSGLDKTSLFCCLRIPDKYKARKREIDVVVVNGDGIFCIEVKCWSGSVTCSDDKSKWIQTKTRQVSTTSFSTNHIEHENSVTETQNKARLLRDHLSRQDIFVAEKLFRTRVVFCNSNVELDDTISNDPAVVKPGDHDKFIQSFSRGYLESLQDAIVPSWASGRLSYSQLSQIKAVLSSTSTWDVIQLNGGKQLYGDFKECPGVSLDRQKCEALVFSHQRNRALSMTWALLGYSPQVSVSLLERGGAGWLWDTYYASLKIPYNTDVVFRICGEEMDSKIPANDIERIVISI</sequence>
<evidence type="ECO:0000259" key="1">
    <source>
        <dbReference type="PROSITE" id="PS50965"/>
    </source>
</evidence>
<feature type="non-terminal residue" evidence="2">
    <location>
        <position position="1"/>
    </location>
</feature>
<feature type="domain" description="NERD" evidence="1">
    <location>
        <begin position="51"/>
        <end position="179"/>
    </location>
</feature>
<accession>A0ABN8N7N8</accession>
<evidence type="ECO:0000313" key="2">
    <source>
        <dbReference type="EMBL" id="CAH3044289.1"/>
    </source>
</evidence>
<dbReference type="PANTHER" id="PTHR35287">
    <property type="entry name" value="SI:ZFOS-911D5.4"/>
    <property type="match status" value="1"/>
</dbReference>
<organism evidence="2 3">
    <name type="scientific">Porites lobata</name>
    <dbReference type="NCBI Taxonomy" id="104759"/>
    <lineage>
        <taxon>Eukaryota</taxon>
        <taxon>Metazoa</taxon>
        <taxon>Cnidaria</taxon>
        <taxon>Anthozoa</taxon>
        <taxon>Hexacorallia</taxon>
        <taxon>Scleractinia</taxon>
        <taxon>Fungiina</taxon>
        <taxon>Poritidae</taxon>
        <taxon>Porites</taxon>
    </lineage>
</organism>
<dbReference type="PROSITE" id="PS50965">
    <property type="entry name" value="NERD"/>
    <property type="match status" value="1"/>
</dbReference>
<name>A0ABN8N7N8_9CNID</name>
<gene>
    <name evidence="2" type="ORF">PLOB_00004627</name>
</gene>
<comment type="caution">
    <text evidence="2">The sequence shown here is derived from an EMBL/GenBank/DDBJ whole genome shotgun (WGS) entry which is preliminary data.</text>
</comment>
<keyword evidence="3" id="KW-1185">Reference proteome</keyword>
<proteinExistence type="predicted"/>
<protein>
    <recommendedName>
        <fullName evidence="1">NERD domain-containing protein</fullName>
    </recommendedName>
</protein>
<dbReference type="EMBL" id="CALNXK010000012">
    <property type="protein sequence ID" value="CAH3044289.1"/>
    <property type="molecule type" value="Genomic_DNA"/>
</dbReference>
<dbReference type="Proteomes" id="UP001159405">
    <property type="component" value="Unassembled WGS sequence"/>
</dbReference>
<evidence type="ECO:0000313" key="3">
    <source>
        <dbReference type="Proteomes" id="UP001159405"/>
    </source>
</evidence>
<reference evidence="2 3" key="1">
    <citation type="submission" date="2022-05" db="EMBL/GenBank/DDBJ databases">
        <authorList>
            <consortium name="Genoscope - CEA"/>
            <person name="William W."/>
        </authorList>
    </citation>
    <scope>NUCLEOTIDE SEQUENCE [LARGE SCALE GENOMIC DNA]</scope>
</reference>